<dbReference type="Proteomes" id="UP001424741">
    <property type="component" value="Unassembled WGS sequence"/>
</dbReference>
<evidence type="ECO:0000313" key="1">
    <source>
        <dbReference type="EMBL" id="GAA5495842.1"/>
    </source>
</evidence>
<proteinExistence type="predicted"/>
<dbReference type="EMBL" id="BAABRL010000005">
    <property type="protein sequence ID" value="GAA5495842.1"/>
    <property type="molecule type" value="Genomic_DNA"/>
</dbReference>
<reference evidence="1 2" key="1">
    <citation type="submission" date="2024-02" db="EMBL/GenBank/DDBJ databases">
        <title>Rubritalea halochordaticola NBRC 107102.</title>
        <authorList>
            <person name="Ichikawa N."/>
            <person name="Katano-Makiyama Y."/>
            <person name="Hidaka K."/>
        </authorList>
    </citation>
    <scope>NUCLEOTIDE SEQUENCE [LARGE SCALE GENOMIC DNA]</scope>
    <source>
        <strain evidence="1 2">NBRC 107102</strain>
    </source>
</reference>
<dbReference type="RefSeq" id="WP_346188579.1">
    <property type="nucleotide sequence ID" value="NZ_BAABRL010000005.1"/>
</dbReference>
<keyword evidence="2" id="KW-1185">Reference proteome</keyword>
<sequence>MSLGLTTDLHPKNHAARSTVLAFLAITLLILLTSCRDASDSNESASPDTSESSLLQAPNLDPAKVTLRPYAESERILTRLPAGPGIIHYFGENEAPTEIPSFITEKFQEADKITQLGARHNLYFDREDMQATDTRGLVVYHHSSSTLYTYGNVPFTETIGQVYHDYLYNSPSYAHIRATIYKVPRRQEIPLIWATPEPALSEIIQSIDLTSYNGSKADITWGPENDISHISAEPSYHREYPWVINTQLDCRLAEYDCSLSTGVNLTLNQDTTLEIKRSADYHLLLTLSPAIKLTDGFLIANKYQPDSSENYLAIKPKPNTKLTLKSYWVDPEFIQLLAPSEPFEGASDDPFAVNPEPENSLSSMTGVAGFAKSSRRIKPPQLGNYFSADDVVYDAAEVFSTYGIACKEGCYFIYNHSKQHLHIYGDQTVHDLFQSIIYSIRNDPPSQCISNIVITRQDSAHNTHPETLLGGTILYCSGSILTLTDEDVDLSMESTFHHGGQSMEVRELKLQLKDLDLQHTSSFLYPLGSDHKQLINQQGNIQYHLHIKTQRIYADMSSTFQNIVEELTPTREITQADMIPVEDPPAKERIDDHSAQSYHSPFDTDPSTEEDRTLYTHSLKAPSDLLNLLYDTYSSAAEDPFATTDEEPDAVLPPPQAILIESPDIAGITSSSDLCYDVKEVMIKTGVALSKDSWCIFNATRSTLVTHATAINHDLLESLLGWSCRHTYPMIKFTLIHISTPNNVDFDTPQASTQDLLKLPDTMIHGSVTGISRSGEKSTIGHPTIDPDALPKFSLEIEPTLGMEGVHIDLHYAIIAPSAMAASGIVLADGTPIITQIPSKPGSQRKHYFILRADIIKL</sequence>
<gene>
    <name evidence="1" type="ORF">Rhal01_02021</name>
</gene>
<accession>A0ABP9V3D7</accession>
<protein>
    <submittedName>
        <fullName evidence="1">Uncharacterized protein</fullName>
    </submittedName>
</protein>
<evidence type="ECO:0000313" key="2">
    <source>
        <dbReference type="Proteomes" id="UP001424741"/>
    </source>
</evidence>
<comment type="caution">
    <text evidence="1">The sequence shown here is derived from an EMBL/GenBank/DDBJ whole genome shotgun (WGS) entry which is preliminary data.</text>
</comment>
<name>A0ABP9V3D7_9BACT</name>
<organism evidence="1 2">
    <name type="scientific">Rubritalea halochordaticola</name>
    <dbReference type="NCBI Taxonomy" id="714537"/>
    <lineage>
        <taxon>Bacteria</taxon>
        <taxon>Pseudomonadati</taxon>
        <taxon>Verrucomicrobiota</taxon>
        <taxon>Verrucomicrobiia</taxon>
        <taxon>Verrucomicrobiales</taxon>
        <taxon>Rubritaleaceae</taxon>
        <taxon>Rubritalea</taxon>
    </lineage>
</organism>